<feature type="compositionally biased region" description="Polar residues" evidence="1">
    <location>
        <begin position="138"/>
        <end position="152"/>
    </location>
</feature>
<evidence type="ECO:0000256" key="2">
    <source>
        <dbReference type="SAM" id="Phobius"/>
    </source>
</evidence>
<reference evidence="4" key="1">
    <citation type="submission" date="2022-07" db="EMBL/GenBank/DDBJ databases">
        <title>Fungi with potential for degradation of polypropylene.</title>
        <authorList>
            <person name="Gostincar C."/>
        </authorList>
    </citation>
    <scope>NUCLEOTIDE SEQUENCE</scope>
    <source>
        <strain evidence="4">EXF-13287</strain>
    </source>
</reference>
<evidence type="ECO:0000256" key="1">
    <source>
        <dbReference type="SAM" id="MobiDB-lite"/>
    </source>
</evidence>
<dbReference type="NCBIfam" id="NF033635">
    <property type="entry name" value="SLATT_fungal"/>
    <property type="match status" value="1"/>
</dbReference>
<dbReference type="Pfam" id="PF18142">
    <property type="entry name" value="SLATT_fungal"/>
    <property type="match status" value="1"/>
</dbReference>
<name>A0AA38S7E5_9PEZI</name>
<comment type="caution">
    <text evidence="4">The sequence shown here is derived from an EMBL/GenBank/DDBJ whole genome shotgun (WGS) entry which is preliminary data.</text>
</comment>
<feature type="compositionally biased region" description="Pro residues" evidence="1">
    <location>
        <begin position="55"/>
        <end position="71"/>
    </location>
</feature>
<dbReference type="AlphaFoldDB" id="A0AA38S7E5"/>
<feature type="compositionally biased region" description="Low complexity" evidence="1">
    <location>
        <begin position="304"/>
        <end position="321"/>
    </location>
</feature>
<feature type="compositionally biased region" description="Polar residues" evidence="1">
    <location>
        <begin position="14"/>
        <end position="41"/>
    </location>
</feature>
<evidence type="ECO:0000313" key="5">
    <source>
        <dbReference type="Proteomes" id="UP001174691"/>
    </source>
</evidence>
<feature type="domain" description="SMODS and SLOG-associating 2TM effector" evidence="3">
    <location>
        <begin position="168"/>
        <end position="287"/>
    </location>
</feature>
<protein>
    <recommendedName>
        <fullName evidence="3">SMODS and SLOG-associating 2TM effector domain-containing protein</fullName>
    </recommendedName>
</protein>
<accession>A0AA38S7E5</accession>
<evidence type="ECO:0000313" key="4">
    <source>
        <dbReference type="EMBL" id="KAJ9162273.1"/>
    </source>
</evidence>
<feature type="region of interest" description="Disordered" evidence="1">
    <location>
        <begin position="290"/>
        <end position="328"/>
    </location>
</feature>
<gene>
    <name evidence="4" type="ORF">NKR19_g1384</name>
</gene>
<dbReference type="Proteomes" id="UP001174691">
    <property type="component" value="Unassembled WGS sequence"/>
</dbReference>
<keyword evidence="2" id="KW-0812">Transmembrane</keyword>
<keyword evidence="2" id="KW-0472">Membrane</keyword>
<proteinExistence type="predicted"/>
<feature type="transmembrane region" description="Helical" evidence="2">
    <location>
        <begin position="175"/>
        <end position="198"/>
    </location>
</feature>
<keyword evidence="2" id="KW-1133">Transmembrane helix</keyword>
<sequence length="328" mass="34316">MSSAFHENLDEQSPLLTRPQSTFGALQPQMTGTSSVTDLSRPSTPQPATMSTTPSPQPSPAMASPTPPPPAADRDTKPTANITTTDITPTDPKTPATPTPRLPKASTNAPWGAPAGLPIRAAGDDALIIFRRAVGINSDASPPATNTPSSLESGGGRKPSGVYADILRIKRAKSIWFATLNSVLWLSYFLQIVIGAGLTALGPAAGTHPALITGLGVLNTVIAGFLALVKGQGLPERLRKDEMEFRRLQDWIEETEALLAVGVIGRDRKEVGLLVEMAFKKYNAAKASEENNRPDSYVPQAVEAGVPGSSRPGSASGSSGVTLGVPRL</sequence>
<dbReference type="PANTHER" id="PTHR38793:SF3">
    <property type="entry name" value="SMODS AND SLOG-ASSOCIATING 2TM EFFECTOR DOMAIN-CONTAINING PROTEIN"/>
    <property type="match status" value="1"/>
</dbReference>
<feature type="compositionally biased region" description="Low complexity" evidence="1">
    <location>
        <begin position="42"/>
        <end position="54"/>
    </location>
</feature>
<dbReference type="EMBL" id="JANBVN010000013">
    <property type="protein sequence ID" value="KAJ9162273.1"/>
    <property type="molecule type" value="Genomic_DNA"/>
</dbReference>
<dbReference type="PANTHER" id="PTHR38793">
    <property type="entry name" value="SLATT_FUNGAL DOMAIN-CONTAINING PROTEIN-RELATED"/>
    <property type="match status" value="1"/>
</dbReference>
<feature type="transmembrane region" description="Helical" evidence="2">
    <location>
        <begin position="210"/>
        <end position="229"/>
    </location>
</feature>
<keyword evidence="5" id="KW-1185">Reference proteome</keyword>
<feature type="region of interest" description="Disordered" evidence="1">
    <location>
        <begin position="1"/>
        <end position="111"/>
    </location>
</feature>
<dbReference type="InterPro" id="IPR041622">
    <property type="entry name" value="SLATT_fungi"/>
</dbReference>
<organism evidence="4 5">
    <name type="scientific">Coniochaeta hoffmannii</name>
    <dbReference type="NCBI Taxonomy" id="91930"/>
    <lineage>
        <taxon>Eukaryota</taxon>
        <taxon>Fungi</taxon>
        <taxon>Dikarya</taxon>
        <taxon>Ascomycota</taxon>
        <taxon>Pezizomycotina</taxon>
        <taxon>Sordariomycetes</taxon>
        <taxon>Sordariomycetidae</taxon>
        <taxon>Coniochaetales</taxon>
        <taxon>Coniochaetaceae</taxon>
        <taxon>Coniochaeta</taxon>
    </lineage>
</organism>
<feature type="compositionally biased region" description="Low complexity" evidence="1">
    <location>
        <begin position="78"/>
        <end position="94"/>
    </location>
</feature>
<evidence type="ECO:0000259" key="3">
    <source>
        <dbReference type="Pfam" id="PF18142"/>
    </source>
</evidence>
<feature type="region of interest" description="Disordered" evidence="1">
    <location>
        <begin position="138"/>
        <end position="158"/>
    </location>
</feature>